<feature type="compositionally biased region" description="Basic and acidic residues" evidence="1">
    <location>
        <begin position="70"/>
        <end position="87"/>
    </location>
</feature>
<sequence length="126" mass="14162">MKTFKLIMLSLFFLGLGNHKTIAQQTDRSKPEQYLPNSVKPKSAAKSKVQTKGKNIDLVNTSETAKLYSKEEKEARALTARKSKESGKGNITPEQARRQREARIAAIIEANKTKKKTTSKRKTKTN</sequence>
<proteinExistence type="predicted"/>
<name>A0ABW5LJ30_9FLAO</name>
<dbReference type="RefSeq" id="WP_378294724.1">
    <property type="nucleotide sequence ID" value="NZ_JBHULE010000027.1"/>
</dbReference>
<comment type="caution">
    <text evidence="2">The sequence shown here is derived from an EMBL/GenBank/DDBJ whole genome shotgun (WGS) entry which is preliminary data.</text>
</comment>
<reference evidence="3" key="1">
    <citation type="journal article" date="2019" name="Int. J. Syst. Evol. Microbiol.">
        <title>The Global Catalogue of Microorganisms (GCM) 10K type strain sequencing project: providing services to taxonomists for standard genome sequencing and annotation.</title>
        <authorList>
            <consortium name="The Broad Institute Genomics Platform"/>
            <consortium name="The Broad Institute Genome Sequencing Center for Infectious Disease"/>
            <person name="Wu L."/>
            <person name="Ma J."/>
        </authorList>
    </citation>
    <scope>NUCLEOTIDE SEQUENCE [LARGE SCALE GENOMIC DNA]</scope>
    <source>
        <strain evidence="3">KCTC 52274</strain>
    </source>
</reference>
<gene>
    <name evidence="2" type="ORF">ACFSR1_19465</name>
</gene>
<evidence type="ECO:0000313" key="3">
    <source>
        <dbReference type="Proteomes" id="UP001597319"/>
    </source>
</evidence>
<organism evidence="2 3">
    <name type="scientific">Aquimarina rubra</name>
    <dbReference type="NCBI Taxonomy" id="1920033"/>
    <lineage>
        <taxon>Bacteria</taxon>
        <taxon>Pseudomonadati</taxon>
        <taxon>Bacteroidota</taxon>
        <taxon>Flavobacteriia</taxon>
        <taxon>Flavobacteriales</taxon>
        <taxon>Flavobacteriaceae</taxon>
        <taxon>Aquimarina</taxon>
    </lineage>
</organism>
<dbReference type="Proteomes" id="UP001597319">
    <property type="component" value="Unassembled WGS sequence"/>
</dbReference>
<protein>
    <submittedName>
        <fullName evidence="2">Uncharacterized protein</fullName>
    </submittedName>
</protein>
<dbReference type="EMBL" id="JBHULE010000027">
    <property type="protein sequence ID" value="MFD2564867.1"/>
    <property type="molecule type" value="Genomic_DNA"/>
</dbReference>
<accession>A0ABW5LJ30</accession>
<keyword evidence="3" id="KW-1185">Reference proteome</keyword>
<feature type="region of interest" description="Disordered" evidence="1">
    <location>
        <begin position="70"/>
        <end position="101"/>
    </location>
</feature>
<feature type="region of interest" description="Disordered" evidence="1">
    <location>
        <begin position="23"/>
        <end position="51"/>
    </location>
</feature>
<evidence type="ECO:0000256" key="1">
    <source>
        <dbReference type="SAM" id="MobiDB-lite"/>
    </source>
</evidence>
<evidence type="ECO:0000313" key="2">
    <source>
        <dbReference type="EMBL" id="MFD2564867.1"/>
    </source>
</evidence>